<dbReference type="GeneID" id="25338453"/>
<reference evidence="2" key="2">
    <citation type="submission" date="2013-10" db="EMBL/GenBank/DDBJ databases">
        <authorList>
            <person name="Aslett M."/>
        </authorList>
    </citation>
    <scope>NUCLEOTIDE SEQUENCE [LARGE SCALE GENOMIC DNA]</scope>
    <source>
        <strain evidence="2">Weybridge</strain>
    </source>
</reference>
<dbReference type="InterPro" id="IPR027484">
    <property type="entry name" value="PInositol-4-P-5-kinase_N"/>
</dbReference>
<dbReference type="OrthoDB" id="660555at2759"/>
<name>U6MCK6_EIMMA</name>
<sequence length="303" mass="30835">MPRETPPGGPPGGPPTMPHEPRARGPPEGPTGGPTEGTTGGPLKGPLRGPPCKNNCLLVPSLLNMLVEEILGGLKKKCGDSWTGAPSMGRGAPFRGRGPLNIQGTTTTGAPEGGGLEVGPCLLGCDGNCCSFFVPSFCCSASAAAADAAAAAAGATAAGGATGGGGGVGSKQQGGRGVMGAPLLWGAPPRWDPPFFTPNARCRGPHGAPPKGDSWEKETLNSLRALLEAPGDSSEHHIHLQQTTGNNKFSVTIYFAPQFHILRHLLCGDDYQFCLSIKKTKLVTLGGGKSGASFYLSSDGYKP</sequence>
<feature type="compositionally biased region" description="Pro residues" evidence="1">
    <location>
        <begin position="1"/>
        <end position="18"/>
    </location>
</feature>
<dbReference type="Gene3D" id="3.30.800.10">
    <property type="entry name" value="Phosphatidylinositol Phosphate Kinase II Beta"/>
    <property type="match status" value="1"/>
</dbReference>
<dbReference type="VEuPathDB" id="ToxoDB:EMWEY_00044670"/>
<feature type="region of interest" description="Disordered" evidence="1">
    <location>
        <begin position="81"/>
        <end position="113"/>
    </location>
</feature>
<dbReference type="Proteomes" id="UP000030763">
    <property type="component" value="Unassembled WGS sequence"/>
</dbReference>
<dbReference type="SUPFAM" id="SSF56104">
    <property type="entry name" value="SAICAR synthase-like"/>
    <property type="match status" value="1"/>
</dbReference>
<reference evidence="2" key="1">
    <citation type="submission" date="2013-10" db="EMBL/GenBank/DDBJ databases">
        <title>Genomic analysis of the causative agents of coccidiosis in chickens.</title>
        <authorList>
            <person name="Reid A.J."/>
            <person name="Blake D."/>
            <person name="Billington K."/>
            <person name="Browne H."/>
            <person name="Dunn M."/>
            <person name="Hung S."/>
            <person name="Kawahara F."/>
            <person name="Miranda-Saavedra D."/>
            <person name="Mourier T."/>
            <person name="Nagra H."/>
            <person name="Otto T.D."/>
            <person name="Rawlings N."/>
            <person name="Sanchez A."/>
            <person name="Sanders M."/>
            <person name="Subramaniam C."/>
            <person name="Tay Y."/>
            <person name="Dear P."/>
            <person name="Doerig C."/>
            <person name="Gruber A."/>
            <person name="Parkinson J."/>
            <person name="Shirley M."/>
            <person name="Wan K.L."/>
            <person name="Berriman M."/>
            <person name="Tomley F."/>
            <person name="Pain A."/>
        </authorList>
    </citation>
    <scope>NUCLEOTIDE SEQUENCE [LARGE SCALE GENOMIC DNA]</scope>
    <source>
        <strain evidence="2">Weybridge</strain>
    </source>
</reference>
<gene>
    <name evidence="2" type="ORF">EMWEY_00044670</name>
</gene>
<dbReference type="EMBL" id="HG722212">
    <property type="protein sequence ID" value="CDJ61751.1"/>
    <property type="molecule type" value="Genomic_DNA"/>
</dbReference>
<protein>
    <submittedName>
        <fullName evidence="2">Uncharacterized protein</fullName>
    </submittedName>
</protein>
<organism evidence="2 3">
    <name type="scientific">Eimeria maxima</name>
    <name type="common">Coccidian parasite</name>
    <dbReference type="NCBI Taxonomy" id="5804"/>
    <lineage>
        <taxon>Eukaryota</taxon>
        <taxon>Sar</taxon>
        <taxon>Alveolata</taxon>
        <taxon>Apicomplexa</taxon>
        <taxon>Conoidasida</taxon>
        <taxon>Coccidia</taxon>
        <taxon>Eucoccidiorida</taxon>
        <taxon>Eimeriorina</taxon>
        <taxon>Eimeriidae</taxon>
        <taxon>Eimeria</taxon>
    </lineage>
</organism>
<evidence type="ECO:0000313" key="3">
    <source>
        <dbReference type="Proteomes" id="UP000030763"/>
    </source>
</evidence>
<evidence type="ECO:0000256" key="1">
    <source>
        <dbReference type="SAM" id="MobiDB-lite"/>
    </source>
</evidence>
<feature type="region of interest" description="Disordered" evidence="1">
    <location>
        <begin position="1"/>
        <end position="46"/>
    </location>
</feature>
<keyword evidence="3" id="KW-1185">Reference proteome</keyword>
<dbReference type="PANTHER" id="PTHR45748">
    <property type="entry name" value="1-PHOSPHATIDYLINOSITOL 3-PHOSPHATE 5-KINASE-RELATED"/>
    <property type="match status" value="1"/>
</dbReference>
<dbReference type="AlphaFoldDB" id="U6MCK6"/>
<dbReference type="RefSeq" id="XP_013338401.1">
    <property type="nucleotide sequence ID" value="XM_013482947.1"/>
</dbReference>
<evidence type="ECO:0000313" key="2">
    <source>
        <dbReference type="EMBL" id="CDJ61751.1"/>
    </source>
</evidence>
<proteinExistence type="predicted"/>
<feature type="compositionally biased region" description="Gly residues" evidence="1">
    <location>
        <begin position="30"/>
        <end position="43"/>
    </location>
</feature>
<accession>U6MCK6</accession>